<protein>
    <submittedName>
        <fullName evidence="3">Uncharacterized protein</fullName>
    </submittedName>
</protein>
<dbReference type="EMBL" id="CP044108">
    <property type="protein sequence ID" value="QEU11809.1"/>
    <property type="molecule type" value="Genomic_DNA"/>
</dbReference>
<dbReference type="RefSeq" id="WP_150333148.1">
    <property type="nucleotide sequence ID" value="NZ_CP044108.1"/>
</dbReference>
<proteinExistence type="predicted"/>
<dbReference type="Proteomes" id="UP000323865">
    <property type="component" value="Chromosome"/>
</dbReference>
<evidence type="ECO:0000313" key="3">
    <source>
        <dbReference type="EMBL" id="QEU11809.1"/>
    </source>
</evidence>
<gene>
    <name evidence="3" type="ORF">FOB48_05525</name>
</gene>
<keyword evidence="2" id="KW-0472">Membrane</keyword>
<feature type="region of interest" description="Disordered" evidence="1">
    <location>
        <begin position="1"/>
        <end position="32"/>
    </location>
</feature>
<keyword evidence="2" id="KW-1133">Transmembrane helix</keyword>
<keyword evidence="2" id="KW-0812">Transmembrane</keyword>
<keyword evidence="4" id="KW-1185">Reference proteome</keyword>
<feature type="compositionally biased region" description="Pro residues" evidence="1">
    <location>
        <begin position="14"/>
        <end position="26"/>
    </location>
</feature>
<feature type="compositionally biased region" description="Low complexity" evidence="1">
    <location>
        <begin position="88"/>
        <end position="99"/>
    </location>
</feature>
<evidence type="ECO:0000313" key="4">
    <source>
        <dbReference type="Proteomes" id="UP000323865"/>
    </source>
</evidence>
<organism evidence="3 4">
    <name type="scientific">Dermabacter vaginalis</name>
    <dbReference type="NCBI Taxonomy" id="1630135"/>
    <lineage>
        <taxon>Bacteria</taxon>
        <taxon>Bacillati</taxon>
        <taxon>Actinomycetota</taxon>
        <taxon>Actinomycetes</taxon>
        <taxon>Micrococcales</taxon>
        <taxon>Dermabacteraceae</taxon>
        <taxon>Dermabacter</taxon>
    </lineage>
</organism>
<evidence type="ECO:0000256" key="2">
    <source>
        <dbReference type="SAM" id="Phobius"/>
    </source>
</evidence>
<reference evidence="3 4" key="1">
    <citation type="submission" date="2019-09" db="EMBL/GenBank/DDBJ databases">
        <title>FDA dAtabase for Regulatory Grade micrObial Sequences (FDA-ARGOS): Supporting development and validation of Infectious Disease Dx tests.</title>
        <authorList>
            <person name="Sciortino C."/>
            <person name="Tallon L."/>
            <person name="Sadzewicz L."/>
            <person name="Vavikolanu K."/>
            <person name="Mehta A."/>
            <person name="Aluvathingal J."/>
            <person name="Nadendla S."/>
            <person name="Nandy P."/>
            <person name="Geyer C."/>
            <person name="Yan Y."/>
            <person name="Sichtig H."/>
        </authorList>
    </citation>
    <scope>NUCLEOTIDE SEQUENCE [LARGE SCALE GENOMIC DNA]</scope>
    <source>
        <strain evidence="3 4">FDAARGOS_640</strain>
    </source>
</reference>
<evidence type="ECO:0000256" key="1">
    <source>
        <dbReference type="SAM" id="MobiDB-lite"/>
    </source>
</evidence>
<feature type="transmembrane region" description="Helical" evidence="2">
    <location>
        <begin position="36"/>
        <end position="62"/>
    </location>
</feature>
<feature type="region of interest" description="Disordered" evidence="1">
    <location>
        <begin position="68"/>
        <end position="119"/>
    </location>
</feature>
<accession>A0ABX6A3N3</accession>
<sequence>MSSPYDPREHQSAPQPPQGSLPPMPPEQKKSSGGKIVMWSCIALAIIALALVAFGVAGFFLWKNAGQTSPQPDPAPHESTTTSAPESGGATTPPAGEETTPADDPAAPGTTNDVPQDPDQLQADFYASLPPQIEKWSTKDVSGSVIYTDGNGGRISFLLVDPNGTPDDPTGGREGEVVFERGSCGKNRNNPEHVTCTIYPKKFDTAMFTMTSKYSNVEEMQRIATAVIEGK</sequence>
<name>A0ABX6A3N3_9MICO</name>
<feature type="compositionally biased region" description="Basic and acidic residues" evidence="1">
    <location>
        <begin position="1"/>
        <end position="11"/>
    </location>
</feature>